<dbReference type="EMBL" id="MVIJ01000001">
    <property type="protein sequence ID" value="ORB76314.1"/>
    <property type="molecule type" value="Genomic_DNA"/>
</dbReference>
<feature type="domain" description="PknH-like extracellular" evidence="1">
    <location>
        <begin position="39"/>
        <end position="236"/>
    </location>
</feature>
<dbReference type="InterPro" id="IPR038232">
    <property type="entry name" value="PknH-like_Extracell_sf"/>
</dbReference>
<organism evidence="2 3">
    <name type="scientific">Mycobacterium scrofulaceum</name>
    <dbReference type="NCBI Taxonomy" id="1783"/>
    <lineage>
        <taxon>Bacteria</taxon>
        <taxon>Bacillati</taxon>
        <taxon>Actinomycetota</taxon>
        <taxon>Actinomycetes</taxon>
        <taxon>Mycobacteriales</taxon>
        <taxon>Mycobacteriaceae</taxon>
        <taxon>Mycobacterium</taxon>
    </lineage>
</organism>
<dbReference type="RefSeq" id="WP_083174718.1">
    <property type="nucleotide sequence ID" value="NZ_MVIJ01000001.1"/>
</dbReference>
<proteinExistence type="predicted"/>
<dbReference type="Proteomes" id="UP000192601">
    <property type="component" value="Unassembled WGS sequence"/>
</dbReference>
<dbReference type="AlphaFoldDB" id="A0A1X0KNS9"/>
<gene>
    <name evidence="2" type="ORF">BST44_00370</name>
</gene>
<evidence type="ECO:0000313" key="2">
    <source>
        <dbReference type="EMBL" id="ORB76314.1"/>
    </source>
</evidence>
<evidence type="ECO:0000313" key="3">
    <source>
        <dbReference type="Proteomes" id="UP000192601"/>
    </source>
</evidence>
<reference evidence="2 3" key="1">
    <citation type="submission" date="2017-02" db="EMBL/GenBank/DDBJ databases">
        <title>The new phylogeny of genus Mycobacterium.</title>
        <authorList>
            <person name="Tortoli E."/>
            <person name="Trovato A."/>
            <person name="Cirillo D.M."/>
        </authorList>
    </citation>
    <scope>NUCLEOTIDE SEQUENCE [LARGE SCALE GENOMIC DNA]</scope>
    <source>
        <strain evidence="2 3">DSM 43992</strain>
    </source>
</reference>
<evidence type="ECO:0000259" key="1">
    <source>
        <dbReference type="Pfam" id="PF14032"/>
    </source>
</evidence>
<dbReference type="InterPro" id="IPR026954">
    <property type="entry name" value="PknH-like_Extracell"/>
</dbReference>
<accession>A0A1X0KNS9</accession>
<name>A0A1X0KNS9_MYCSC</name>
<dbReference type="Pfam" id="PF14032">
    <property type="entry name" value="PknH_C"/>
    <property type="match status" value="1"/>
</dbReference>
<dbReference type="STRING" id="1783.BST44_00370"/>
<comment type="caution">
    <text evidence="2">The sequence shown here is derived from an EMBL/GenBank/DDBJ whole genome shotgun (WGS) entry which is preliminary data.</text>
</comment>
<dbReference type="Gene3D" id="3.40.1000.70">
    <property type="entry name" value="PknH-like extracellular domain"/>
    <property type="match status" value="1"/>
</dbReference>
<keyword evidence="3" id="KW-1185">Reference proteome</keyword>
<sequence>MLTRAVALAGIGMLGTGCVTTVAGTPTRAGRLGGSVLPLEQVLPDDTEVSAAVGNRLPPHAPALVGGIDVLPNGIRDSGGAAPIECLGVVAPAMRVVYEPGHVRAAATLDYWNYDSGVAVSSATATAIRLASTADAQRLFASFVRQWQHCEGTTVTMYTHDSSGTELYSKPTDTRIDGPVLSATVIAWDNHHAPPAPDERAVGVRGDVIAEAKVADGPRVQAGTRAIDLVDVMLRKVSSSS</sequence>
<dbReference type="OrthoDB" id="4736430at2"/>
<protein>
    <recommendedName>
        <fullName evidence="1">PknH-like extracellular domain-containing protein</fullName>
    </recommendedName>
</protein>
<dbReference type="PROSITE" id="PS51257">
    <property type="entry name" value="PROKAR_LIPOPROTEIN"/>
    <property type="match status" value="1"/>
</dbReference>